<protein>
    <submittedName>
        <fullName evidence="6">Uncharacterized protein</fullName>
    </submittedName>
</protein>
<reference evidence="6 7" key="1">
    <citation type="submission" date="2018-11" db="EMBL/GenBank/DDBJ databases">
        <authorList>
            <consortium name="Pathogen Informatics"/>
        </authorList>
    </citation>
    <scope>NUCLEOTIDE SEQUENCE [LARGE SCALE GENOMIC DNA]</scope>
    <source>
        <strain evidence="6 7">Zambia</strain>
    </source>
</reference>
<evidence type="ECO:0000256" key="5">
    <source>
        <dbReference type="ARBA" id="ARBA00023136"/>
    </source>
</evidence>
<evidence type="ECO:0000256" key="3">
    <source>
        <dbReference type="ARBA" id="ARBA00022692"/>
    </source>
</evidence>
<evidence type="ECO:0000256" key="1">
    <source>
        <dbReference type="ARBA" id="ARBA00004141"/>
    </source>
</evidence>
<sequence>MFFPTPYTFLPSRQLHASTDHPSFQTIYYTSDVDSNNYLMNHQCLGATPEQIREEVELYRRDFNARLMDILIGTLHAVYYGCFLPMIFVQNEHLYIDYWWCLQHCFLTGLVVFLLRWHYFLPCDYIDLLHRISMHLGSWENSLTRSGYINAISWSASTVKSYRTRSNHFFSMAFYTLVNLMSFLKIILRHTGLPLHYTAILKYKFSSGLFFLVYVVQYKHLGVTDLMRVI</sequence>
<keyword evidence="3" id="KW-0812">Transmembrane</keyword>
<keyword evidence="4" id="KW-1133">Transmembrane helix</keyword>
<comment type="similarity">
    <text evidence="2">Belongs to the TMEM39 family.</text>
</comment>
<evidence type="ECO:0000256" key="2">
    <source>
        <dbReference type="ARBA" id="ARBA00010737"/>
    </source>
</evidence>
<dbReference type="PANTHER" id="PTHR12995:SF4">
    <property type="entry name" value="FI21814P1"/>
    <property type="match status" value="1"/>
</dbReference>
<dbReference type="Proteomes" id="UP000277204">
    <property type="component" value="Unassembled WGS sequence"/>
</dbReference>
<dbReference type="PANTHER" id="PTHR12995">
    <property type="entry name" value="FI21814P1"/>
    <property type="match status" value="1"/>
</dbReference>
<evidence type="ECO:0000313" key="7">
    <source>
        <dbReference type="Proteomes" id="UP000277204"/>
    </source>
</evidence>
<keyword evidence="7" id="KW-1185">Reference proteome</keyword>
<dbReference type="STRING" id="48269.A0A183M379"/>
<evidence type="ECO:0000313" key="6">
    <source>
        <dbReference type="EMBL" id="VDO90659.1"/>
    </source>
</evidence>
<dbReference type="GO" id="GO:0016020">
    <property type="term" value="C:membrane"/>
    <property type="evidence" value="ECO:0007669"/>
    <property type="project" value="UniProtKB-SubCell"/>
</dbReference>
<dbReference type="Pfam" id="PF10271">
    <property type="entry name" value="Tmp39"/>
    <property type="match status" value="1"/>
</dbReference>
<name>A0A183M379_9TREM</name>
<accession>A0A183M379</accession>
<dbReference type="EMBL" id="UZAI01005469">
    <property type="protein sequence ID" value="VDO90659.1"/>
    <property type="molecule type" value="Genomic_DNA"/>
</dbReference>
<dbReference type="InterPro" id="IPR019397">
    <property type="entry name" value="Uncharacterised_TMEM39"/>
</dbReference>
<keyword evidence="5" id="KW-0472">Membrane</keyword>
<comment type="subcellular location">
    <subcellularLocation>
        <location evidence="1">Membrane</location>
        <topology evidence="1">Multi-pass membrane protein</topology>
    </subcellularLocation>
</comment>
<evidence type="ECO:0000256" key="4">
    <source>
        <dbReference type="ARBA" id="ARBA00022989"/>
    </source>
</evidence>
<organism evidence="6 7">
    <name type="scientific">Schistosoma margrebowiei</name>
    <dbReference type="NCBI Taxonomy" id="48269"/>
    <lineage>
        <taxon>Eukaryota</taxon>
        <taxon>Metazoa</taxon>
        <taxon>Spiralia</taxon>
        <taxon>Lophotrochozoa</taxon>
        <taxon>Platyhelminthes</taxon>
        <taxon>Trematoda</taxon>
        <taxon>Digenea</taxon>
        <taxon>Strigeidida</taxon>
        <taxon>Schistosomatoidea</taxon>
        <taxon>Schistosomatidae</taxon>
        <taxon>Schistosoma</taxon>
    </lineage>
</organism>
<proteinExistence type="inferred from homology"/>
<gene>
    <name evidence="6" type="ORF">SMRZ_LOCUS10504</name>
</gene>
<dbReference type="AlphaFoldDB" id="A0A183M379"/>